<keyword evidence="2" id="KW-1185">Reference proteome</keyword>
<reference evidence="3" key="2">
    <citation type="submission" date="2025-08" db="UniProtKB">
        <authorList>
            <consortium name="RefSeq"/>
        </authorList>
    </citation>
    <scope>IDENTIFICATION</scope>
    <source>
        <tissue evidence="3">Leaf</tissue>
    </source>
</reference>
<organism evidence="2 3">
    <name type="scientific">Nicotiana sylvestris</name>
    <name type="common">Wood tobacco</name>
    <name type="synonym">South American tobacco</name>
    <dbReference type="NCBI Taxonomy" id="4096"/>
    <lineage>
        <taxon>Eukaryota</taxon>
        <taxon>Viridiplantae</taxon>
        <taxon>Streptophyta</taxon>
        <taxon>Embryophyta</taxon>
        <taxon>Tracheophyta</taxon>
        <taxon>Spermatophyta</taxon>
        <taxon>Magnoliopsida</taxon>
        <taxon>eudicotyledons</taxon>
        <taxon>Gunneridae</taxon>
        <taxon>Pentapetalae</taxon>
        <taxon>asterids</taxon>
        <taxon>lamiids</taxon>
        <taxon>Solanales</taxon>
        <taxon>Solanaceae</taxon>
        <taxon>Nicotianoideae</taxon>
        <taxon>Nicotianeae</taxon>
        <taxon>Nicotiana</taxon>
    </lineage>
</organism>
<name>A0A1U7XUK8_NICSY</name>
<evidence type="ECO:0000256" key="1">
    <source>
        <dbReference type="SAM" id="MobiDB-lite"/>
    </source>
</evidence>
<dbReference type="Proteomes" id="UP000189701">
    <property type="component" value="Unplaced"/>
</dbReference>
<dbReference type="AlphaFoldDB" id="A0A1U7XUK8"/>
<feature type="compositionally biased region" description="Low complexity" evidence="1">
    <location>
        <begin position="184"/>
        <end position="200"/>
    </location>
</feature>
<feature type="region of interest" description="Disordered" evidence="1">
    <location>
        <begin position="181"/>
        <end position="200"/>
    </location>
</feature>
<feature type="non-terminal residue" evidence="3">
    <location>
        <position position="200"/>
    </location>
</feature>
<sequence>MQYEMRFSELARHSIWLIPTYRERIRRFVDGLTYQLQIFLTRERVSDTFFEEVVDIAREIESVHRQERVEREAKRTRGSGSFGSIPFGGLDYPCSSIHVSQAMVAAVAVPDVDFIGDSEVVDIAREIESVHRQERVEREAKRPRGSGSFGGIPFSPLPVAGRGCFEYGDLSHIKRFYPRIIGGSSQQKSQPSASAPARGK</sequence>
<evidence type="ECO:0000313" key="3">
    <source>
        <dbReference type="RefSeq" id="XP_009790599.1"/>
    </source>
</evidence>
<evidence type="ECO:0000313" key="2">
    <source>
        <dbReference type="Proteomes" id="UP000189701"/>
    </source>
</evidence>
<dbReference type="OrthoDB" id="1243425at2759"/>
<dbReference type="RefSeq" id="XP_009790599.1">
    <property type="nucleotide sequence ID" value="XM_009792297.1"/>
</dbReference>
<accession>A0A1U7XUK8</accession>
<reference evidence="2" key="1">
    <citation type="journal article" date="2013" name="Genome Biol.">
        <title>Reference genomes and transcriptomes of Nicotiana sylvestris and Nicotiana tomentosiformis.</title>
        <authorList>
            <person name="Sierro N."/>
            <person name="Battey J.N."/>
            <person name="Ouadi S."/>
            <person name="Bovet L."/>
            <person name="Goepfert S."/>
            <person name="Bakaher N."/>
            <person name="Peitsch M.C."/>
            <person name="Ivanov N.V."/>
        </authorList>
    </citation>
    <scope>NUCLEOTIDE SEQUENCE [LARGE SCALE GENOMIC DNA]</scope>
</reference>
<gene>
    <name evidence="3" type="primary">LOC104238032</name>
</gene>
<protein>
    <submittedName>
        <fullName evidence="3">Uncharacterized protein LOC104238032</fullName>
    </submittedName>
</protein>
<proteinExistence type="predicted"/>